<organism evidence="2 3">
    <name type="scientific">Haliscomenobacter hydrossis (strain ATCC 27775 / DSM 1100 / LMG 10767 / O)</name>
    <dbReference type="NCBI Taxonomy" id="760192"/>
    <lineage>
        <taxon>Bacteria</taxon>
        <taxon>Pseudomonadati</taxon>
        <taxon>Bacteroidota</taxon>
        <taxon>Saprospiria</taxon>
        <taxon>Saprospirales</taxon>
        <taxon>Haliscomenobacteraceae</taxon>
        <taxon>Haliscomenobacter</taxon>
    </lineage>
</organism>
<evidence type="ECO:0000259" key="1">
    <source>
        <dbReference type="Pfam" id="PF05685"/>
    </source>
</evidence>
<dbReference type="Proteomes" id="UP000008461">
    <property type="component" value="Chromosome"/>
</dbReference>
<dbReference type="STRING" id="760192.Halhy_0102"/>
<dbReference type="Gene3D" id="3.90.1570.10">
    <property type="entry name" value="tt1808, chain A"/>
    <property type="match status" value="1"/>
</dbReference>
<dbReference type="PANTHER" id="PTHR35400:SF1">
    <property type="entry name" value="SLR1083 PROTEIN"/>
    <property type="match status" value="1"/>
</dbReference>
<protein>
    <recommendedName>
        <fullName evidence="1">Putative restriction endonuclease domain-containing protein</fullName>
    </recommendedName>
</protein>
<keyword evidence="3" id="KW-1185">Reference proteome</keyword>
<dbReference type="PANTHER" id="PTHR35400">
    <property type="entry name" value="SLR1083 PROTEIN"/>
    <property type="match status" value="1"/>
</dbReference>
<dbReference type="InterPro" id="IPR011335">
    <property type="entry name" value="Restrct_endonuc-II-like"/>
</dbReference>
<evidence type="ECO:0000313" key="2">
    <source>
        <dbReference type="EMBL" id="AEE48015.1"/>
    </source>
</evidence>
<name>F4KSQ1_HALH1</name>
<evidence type="ECO:0000313" key="3">
    <source>
        <dbReference type="Proteomes" id="UP000008461"/>
    </source>
</evidence>
<gene>
    <name evidence="2" type="ordered locus">Halhy_0102</name>
</gene>
<dbReference type="CDD" id="cd06260">
    <property type="entry name" value="DUF820-like"/>
    <property type="match status" value="1"/>
</dbReference>
<dbReference type="eggNOG" id="COG4636">
    <property type="taxonomic scope" value="Bacteria"/>
</dbReference>
<dbReference type="SUPFAM" id="SSF52980">
    <property type="entry name" value="Restriction endonuclease-like"/>
    <property type="match status" value="1"/>
</dbReference>
<reference evidence="2 3" key="1">
    <citation type="journal article" date="2011" name="Stand. Genomic Sci.">
        <title>Complete genome sequence of Haliscomenobacter hydrossis type strain (O).</title>
        <authorList>
            <consortium name="US DOE Joint Genome Institute (JGI-PGF)"/>
            <person name="Daligault H."/>
            <person name="Lapidus A."/>
            <person name="Zeytun A."/>
            <person name="Nolan M."/>
            <person name="Lucas S."/>
            <person name="Del Rio T.G."/>
            <person name="Tice H."/>
            <person name="Cheng J.F."/>
            <person name="Tapia R."/>
            <person name="Han C."/>
            <person name="Goodwin L."/>
            <person name="Pitluck S."/>
            <person name="Liolios K."/>
            <person name="Pagani I."/>
            <person name="Ivanova N."/>
            <person name="Huntemann M."/>
            <person name="Mavromatis K."/>
            <person name="Mikhailova N."/>
            <person name="Pati A."/>
            <person name="Chen A."/>
            <person name="Palaniappan K."/>
            <person name="Land M."/>
            <person name="Hauser L."/>
            <person name="Brambilla E.M."/>
            <person name="Rohde M."/>
            <person name="Verbarg S."/>
            <person name="Goker M."/>
            <person name="Bristow J."/>
            <person name="Eisen J.A."/>
            <person name="Markowitz V."/>
            <person name="Hugenholtz P."/>
            <person name="Kyrpides N.C."/>
            <person name="Klenk H.P."/>
            <person name="Woyke T."/>
        </authorList>
    </citation>
    <scope>NUCLEOTIDE SEQUENCE [LARGE SCALE GENOMIC DNA]</scope>
    <source>
        <strain evidence="3">ATCC 27775 / DSM 1100 / LMG 10767 / O</strain>
    </source>
</reference>
<dbReference type="AlphaFoldDB" id="F4KSQ1"/>
<dbReference type="EMBL" id="CP002691">
    <property type="protein sequence ID" value="AEE48015.1"/>
    <property type="molecule type" value="Genomic_DNA"/>
</dbReference>
<dbReference type="HOGENOM" id="CLU_076312_2_0_10"/>
<accession>F4KSQ1</accession>
<sequence>MATQIQKRLFTVAEYHKMGEVGILPERGVELINGEIIEMSPIGSKHAKVVKKLNKMLGKIFGDEAIISIQDPIIANDLSEPEPDVAVLKYRADFYEDELPHGEDVLLIIEVADTTLVYDSKVKLPLYAASGIPECWVIDLRKKEIQVYWQADDNAYRYLELFHLEDAIHAKTINLELSVAEIFG</sequence>
<dbReference type="RefSeq" id="WP_013762579.1">
    <property type="nucleotide sequence ID" value="NC_015510.1"/>
</dbReference>
<dbReference type="InterPro" id="IPR012296">
    <property type="entry name" value="Nuclease_put_TT1808"/>
</dbReference>
<dbReference type="InterPro" id="IPR008538">
    <property type="entry name" value="Uma2"/>
</dbReference>
<feature type="domain" description="Putative restriction endonuclease" evidence="1">
    <location>
        <begin position="13"/>
        <end position="179"/>
    </location>
</feature>
<dbReference type="Pfam" id="PF05685">
    <property type="entry name" value="Uma2"/>
    <property type="match status" value="1"/>
</dbReference>
<reference key="2">
    <citation type="submission" date="2011-04" db="EMBL/GenBank/DDBJ databases">
        <title>Complete sequence of chromosome of Haliscomenobacter hydrossis DSM 1100.</title>
        <authorList>
            <consortium name="US DOE Joint Genome Institute (JGI-PGF)"/>
            <person name="Lucas S."/>
            <person name="Han J."/>
            <person name="Lapidus A."/>
            <person name="Bruce D."/>
            <person name="Goodwin L."/>
            <person name="Pitluck S."/>
            <person name="Peters L."/>
            <person name="Kyrpides N."/>
            <person name="Mavromatis K."/>
            <person name="Ivanova N."/>
            <person name="Ovchinnikova G."/>
            <person name="Pagani I."/>
            <person name="Daligault H."/>
            <person name="Detter J.C."/>
            <person name="Han C."/>
            <person name="Land M."/>
            <person name="Hauser L."/>
            <person name="Markowitz V."/>
            <person name="Cheng J.-F."/>
            <person name="Hugenholtz P."/>
            <person name="Woyke T."/>
            <person name="Wu D."/>
            <person name="Verbarg S."/>
            <person name="Frueling A."/>
            <person name="Brambilla E."/>
            <person name="Klenk H.-P."/>
            <person name="Eisen J.A."/>
        </authorList>
    </citation>
    <scope>NUCLEOTIDE SEQUENCE</scope>
    <source>
        <strain>DSM 1100</strain>
    </source>
</reference>
<dbReference type="OrthoDB" id="9808428at2"/>
<proteinExistence type="predicted"/>
<dbReference type="KEGG" id="hhy:Halhy_0102"/>